<dbReference type="Gene3D" id="3.50.80.20">
    <property type="entry name" value="D-Ala-D-Ala carboxypeptidase C, peptidase S13"/>
    <property type="match status" value="1"/>
</dbReference>
<keyword evidence="2" id="KW-0378">Hydrolase</keyword>
<dbReference type="EMBL" id="FMUT01000005">
    <property type="protein sequence ID" value="SCY66991.1"/>
    <property type="molecule type" value="Genomic_DNA"/>
</dbReference>
<evidence type="ECO:0000313" key="4">
    <source>
        <dbReference type="Proteomes" id="UP000183031"/>
    </source>
</evidence>
<reference evidence="3 4" key="1">
    <citation type="submission" date="2016-10" db="EMBL/GenBank/DDBJ databases">
        <authorList>
            <person name="Varghese N."/>
            <person name="Submissions S."/>
        </authorList>
    </citation>
    <scope>NUCLEOTIDE SEQUENCE [LARGE SCALE GENOMIC DNA]</scope>
    <source>
        <strain evidence="3 4">CGMCC 1.6853</strain>
    </source>
</reference>
<proteinExistence type="inferred from homology"/>
<protein>
    <submittedName>
        <fullName evidence="3">D-alanyl-D-alanine carboxypeptidase / D-alanyl-D-alanine-endopeptidase (Penicillin-binding protein 4)</fullName>
    </submittedName>
</protein>
<dbReference type="PROSITE" id="PS51257">
    <property type="entry name" value="PROKAR_LIPOPROTEIN"/>
    <property type="match status" value="1"/>
</dbReference>
<comment type="caution">
    <text evidence="3">The sequence shown here is derived from an EMBL/GenBank/DDBJ whole genome shotgun (WGS) entry which is preliminary data.</text>
</comment>
<dbReference type="GO" id="GO:0004180">
    <property type="term" value="F:carboxypeptidase activity"/>
    <property type="evidence" value="ECO:0007669"/>
    <property type="project" value="UniProtKB-KW"/>
</dbReference>
<dbReference type="SUPFAM" id="SSF56601">
    <property type="entry name" value="beta-lactamase/transpeptidase-like"/>
    <property type="match status" value="1"/>
</dbReference>
<comment type="similarity">
    <text evidence="1">Belongs to the peptidase S13 family.</text>
</comment>
<dbReference type="NCBIfam" id="TIGR00666">
    <property type="entry name" value="PBP4"/>
    <property type="match status" value="1"/>
</dbReference>
<dbReference type="InterPro" id="IPR012338">
    <property type="entry name" value="Beta-lactam/transpept-like"/>
</dbReference>
<evidence type="ECO:0000256" key="1">
    <source>
        <dbReference type="ARBA" id="ARBA00006096"/>
    </source>
</evidence>
<organism evidence="3 4">
    <name type="scientific">Serratia nematodiphila</name>
    <dbReference type="NCBI Taxonomy" id="458197"/>
    <lineage>
        <taxon>Bacteria</taxon>
        <taxon>Pseudomonadati</taxon>
        <taxon>Pseudomonadota</taxon>
        <taxon>Gammaproteobacteria</taxon>
        <taxon>Enterobacterales</taxon>
        <taxon>Yersiniaceae</taxon>
        <taxon>Serratia</taxon>
    </lineage>
</organism>
<name>A0A1G5HTG8_9GAMM</name>
<evidence type="ECO:0000256" key="2">
    <source>
        <dbReference type="ARBA" id="ARBA00022801"/>
    </source>
</evidence>
<dbReference type="InterPro" id="IPR000667">
    <property type="entry name" value="Peptidase_S13"/>
</dbReference>
<keyword evidence="3" id="KW-0121">Carboxypeptidase</keyword>
<sequence length="488" mass="51020">MLKTAGWLLPAIVALAGCSSSGQRHEQTLSQALAALGQDKALVGASSGVMVRDAESGAVLYQAHADQRLAPASNMKMFTSLAAFGVLGADYRFETRLLTAGKQRGDTLQGDLYLQGSGDPTLHPDDLDTFAAALAQRGIRHIQGRLLLDAGAFDQTPFGAGWSWDDEPFAFAAPISALNYAFTPGGDINVVQVAVRPGARAGAPGRVSFYPANDAVTLVNRTTTGSDTALTYERRPGSNRIVVSGTIAAQAEANSRLITVDQPSLVVGALLQHALRAHGITLRGKVEEGVTPAGAQLLAEKTSPPLSRLAVTFLKVSNNGYGEILTKAMGRKTQGKGDWAAGLRAINGFVQSQGVAADAYRQVDGSGLSRMNQITPQQLTTLLLAARKQPWFADWYHALPVAGEPGLLVGGTLQSRMVNSAAAGRAHAKSGSMTGVSSLSGYVDSATGRPLAFAIISNNYLVPGAQVKALEDRLVETLAACDATVACR</sequence>
<dbReference type="Pfam" id="PF02113">
    <property type="entry name" value="Peptidase_S13"/>
    <property type="match status" value="1"/>
</dbReference>
<keyword evidence="3" id="KW-0645">Protease</keyword>
<keyword evidence="4" id="KW-1185">Reference proteome</keyword>
<evidence type="ECO:0000313" key="3">
    <source>
        <dbReference type="EMBL" id="SCY66991.1"/>
    </source>
</evidence>
<dbReference type="PANTHER" id="PTHR30023">
    <property type="entry name" value="D-ALANYL-D-ALANINE CARBOXYPEPTIDASE"/>
    <property type="match status" value="1"/>
</dbReference>
<accession>A0A1G5HTG8</accession>
<gene>
    <name evidence="3" type="ORF">SAMN02927935_02051</name>
</gene>
<dbReference type="Proteomes" id="UP000183031">
    <property type="component" value="Unassembled WGS sequence"/>
</dbReference>
<dbReference type="PANTHER" id="PTHR30023:SF0">
    <property type="entry name" value="PENICILLIN-SENSITIVE CARBOXYPEPTIDASE A"/>
    <property type="match status" value="1"/>
</dbReference>
<dbReference type="RefSeq" id="WP_033633970.1">
    <property type="nucleotide sequence ID" value="NZ_CBCSIN010000003.1"/>
</dbReference>
<dbReference type="Gene3D" id="3.40.710.10">
    <property type="entry name" value="DD-peptidase/beta-lactamase superfamily"/>
    <property type="match status" value="2"/>
</dbReference>
<dbReference type="PRINTS" id="PR00922">
    <property type="entry name" value="DADACBPTASE3"/>
</dbReference>